<dbReference type="InterPro" id="IPR042185">
    <property type="entry name" value="Serpin_sf_2"/>
</dbReference>
<dbReference type="CDD" id="cd19594">
    <property type="entry name" value="serpin_crustaceans_chelicerates_insects"/>
    <property type="match status" value="1"/>
</dbReference>
<dbReference type="EMBL" id="JAIFRP010000042">
    <property type="protein sequence ID" value="KAK2581195.1"/>
    <property type="molecule type" value="Genomic_DNA"/>
</dbReference>
<keyword evidence="8" id="KW-1185">Reference proteome</keyword>
<evidence type="ECO:0000256" key="2">
    <source>
        <dbReference type="ARBA" id="ARBA00022690"/>
    </source>
</evidence>
<feature type="transmembrane region" description="Helical" evidence="5">
    <location>
        <begin position="411"/>
        <end position="432"/>
    </location>
</feature>
<feature type="transmembrane region" description="Helical" evidence="5">
    <location>
        <begin position="61"/>
        <end position="80"/>
    </location>
</feature>
<keyword evidence="3" id="KW-0722">Serine protease inhibitor</keyword>
<proteinExistence type="inferred from homology"/>
<keyword evidence="2" id="KW-0646">Protease inhibitor</keyword>
<dbReference type="PROSITE" id="PS00284">
    <property type="entry name" value="SERPIN"/>
    <property type="match status" value="1"/>
</dbReference>
<dbReference type="Pfam" id="PF00079">
    <property type="entry name" value="Serpin"/>
    <property type="match status" value="2"/>
</dbReference>
<dbReference type="AlphaFoldDB" id="A0AAD9VPD0"/>
<comment type="similarity">
    <text evidence="4">Belongs to the serpin family.</text>
</comment>
<accession>A0AAD9VPD0</accession>
<dbReference type="SMART" id="SM00093">
    <property type="entry name" value="SERPIN"/>
    <property type="match status" value="1"/>
</dbReference>
<dbReference type="SUPFAM" id="SSF56574">
    <property type="entry name" value="Serpins"/>
    <property type="match status" value="1"/>
</dbReference>
<evidence type="ECO:0000256" key="4">
    <source>
        <dbReference type="RuleBase" id="RU000411"/>
    </source>
</evidence>
<feature type="transmembrane region" description="Helical" evidence="5">
    <location>
        <begin position="257"/>
        <end position="275"/>
    </location>
</feature>
<dbReference type="Pfam" id="PF01770">
    <property type="entry name" value="Folate_carrier"/>
    <property type="match status" value="1"/>
</dbReference>
<evidence type="ECO:0000313" key="7">
    <source>
        <dbReference type="EMBL" id="KAK2581195.1"/>
    </source>
</evidence>
<dbReference type="PANTHER" id="PTHR10686">
    <property type="entry name" value="FOLATE TRANSPORTER"/>
    <property type="match status" value="1"/>
</dbReference>
<feature type="transmembrane region" description="Helical" evidence="5">
    <location>
        <begin position="377"/>
        <end position="399"/>
    </location>
</feature>
<dbReference type="InterPro" id="IPR036259">
    <property type="entry name" value="MFS_trans_sf"/>
</dbReference>
<dbReference type="InterPro" id="IPR023795">
    <property type="entry name" value="Serpin_CS"/>
</dbReference>
<dbReference type="InterPro" id="IPR036186">
    <property type="entry name" value="Serpin_sf"/>
</dbReference>
<evidence type="ECO:0000256" key="3">
    <source>
        <dbReference type="ARBA" id="ARBA00022900"/>
    </source>
</evidence>
<dbReference type="PANTHER" id="PTHR10686:SF18">
    <property type="entry name" value="IP11787P-RELATED"/>
    <property type="match status" value="1"/>
</dbReference>
<dbReference type="Gene3D" id="1.20.1250.20">
    <property type="entry name" value="MFS general substrate transporter like domains"/>
    <property type="match status" value="1"/>
</dbReference>
<evidence type="ECO:0000256" key="1">
    <source>
        <dbReference type="ARBA" id="ARBA00005773"/>
    </source>
</evidence>
<dbReference type="InterPro" id="IPR042178">
    <property type="entry name" value="Serpin_sf_1"/>
</dbReference>
<evidence type="ECO:0000256" key="5">
    <source>
        <dbReference type="SAM" id="Phobius"/>
    </source>
</evidence>
<feature type="transmembrane region" description="Helical" evidence="5">
    <location>
        <begin position="287"/>
        <end position="308"/>
    </location>
</feature>
<dbReference type="Gene3D" id="2.30.39.10">
    <property type="entry name" value="Alpha-1-antitrypsin, domain 1"/>
    <property type="match status" value="1"/>
</dbReference>
<gene>
    <name evidence="7" type="ORF">KPH14_007996</name>
</gene>
<dbReference type="GO" id="GO:0005886">
    <property type="term" value="C:plasma membrane"/>
    <property type="evidence" value="ECO:0007669"/>
    <property type="project" value="TreeGrafter"/>
</dbReference>
<feature type="transmembrane region" description="Helical" evidence="5">
    <location>
        <begin position="152"/>
        <end position="170"/>
    </location>
</feature>
<dbReference type="SUPFAM" id="SSF103473">
    <property type="entry name" value="MFS general substrate transporter"/>
    <property type="match status" value="1"/>
</dbReference>
<organism evidence="7 8">
    <name type="scientific">Odynerus spinipes</name>
    <dbReference type="NCBI Taxonomy" id="1348599"/>
    <lineage>
        <taxon>Eukaryota</taxon>
        <taxon>Metazoa</taxon>
        <taxon>Ecdysozoa</taxon>
        <taxon>Arthropoda</taxon>
        <taxon>Hexapoda</taxon>
        <taxon>Insecta</taxon>
        <taxon>Pterygota</taxon>
        <taxon>Neoptera</taxon>
        <taxon>Endopterygota</taxon>
        <taxon>Hymenoptera</taxon>
        <taxon>Apocrita</taxon>
        <taxon>Aculeata</taxon>
        <taxon>Vespoidea</taxon>
        <taxon>Vespidae</taxon>
        <taxon>Eumeninae</taxon>
        <taxon>Odynerus</taxon>
    </lineage>
</organism>
<feature type="domain" description="Serpin" evidence="6">
    <location>
        <begin position="504"/>
        <end position="871"/>
    </location>
</feature>
<feature type="transmembrane region" description="Helical" evidence="5">
    <location>
        <begin position="35"/>
        <end position="54"/>
    </location>
</feature>
<dbReference type="GO" id="GO:0004867">
    <property type="term" value="F:serine-type endopeptidase inhibitor activity"/>
    <property type="evidence" value="ECO:0007669"/>
    <property type="project" value="UniProtKB-KW"/>
</dbReference>
<name>A0AAD9VPD0_9HYME</name>
<protein>
    <recommendedName>
        <fullName evidence="6">Serpin domain-containing protein</fullName>
    </recommendedName>
</protein>
<dbReference type="NCBIfam" id="TIGR00806">
    <property type="entry name" value="rfc"/>
    <property type="match status" value="1"/>
</dbReference>
<comment type="similarity">
    <text evidence="1">Belongs to the reduced folate carrier (RFC) transporter (TC 2.A.48) family.</text>
</comment>
<keyword evidence="5" id="KW-1133">Transmembrane helix</keyword>
<reference evidence="7" key="1">
    <citation type="submission" date="2021-08" db="EMBL/GenBank/DDBJ databases">
        <authorList>
            <person name="Misof B."/>
            <person name="Oliver O."/>
            <person name="Podsiadlowski L."/>
            <person name="Donath A."/>
            <person name="Peters R."/>
            <person name="Mayer C."/>
            <person name="Rust J."/>
            <person name="Gunkel S."/>
            <person name="Lesny P."/>
            <person name="Martin S."/>
            <person name="Oeyen J.P."/>
            <person name="Petersen M."/>
            <person name="Panagiotis P."/>
            <person name="Wilbrandt J."/>
            <person name="Tanja T."/>
        </authorList>
    </citation>
    <scope>NUCLEOTIDE SEQUENCE</scope>
    <source>
        <strain evidence="7">GBR_01_08_01A</strain>
        <tissue evidence="7">Thorax + abdomen</tissue>
    </source>
</reference>
<reference evidence="7" key="2">
    <citation type="journal article" date="2023" name="Commun. Biol.">
        <title>Intrasexual cuticular hydrocarbon dimorphism in a wasp sheds light on hydrocarbon biosynthesis genes in Hymenoptera.</title>
        <authorList>
            <person name="Moris V.C."/>
            <person name="Podsiadlowski L."/>
            <person name="Martin S."/>
            <person name="Oeyen J.P."/>
            <person name="Donath A."/>
            <person name="Petersen M."/>
            <person name="Wilbrandt J."/>
            <person name="Misof B."/>
            <person name="Liedtke D."/>
            <person name="Thamm M."/>
            <person name="Scheiner R."/>
            <person name="Schmitt T."/>
            <person name="Niehuis O."/>
        </authorList>
    </citation>
    <scope>NUCLEOTIDE SEQUENCE</scope>
    <source>
        <strain evidence="7">GBR_01_08_01A</strain>
    </source>
</reference>
<evidence type="ECO:0000313" key="8">
    <source>
        <dbReference type="Proteomes" id="UP001258017"/>
    </source>
</evidence>
<feature type="transmembrane region" description="Helical" evidence="5">
    <location>
        <begin position="86"/>
        <end position="107"/>
    </location>
</feature>
<evidence type="ECO:0000259" key="6">
    <source>
        <dbReference type="SMART" id="SM00093"/>
    </source>
</evidence>
<keyword evidence="5" id="KW-0812">Transmembrane</keyword>
<feature type="transmembrane region" description="Helical" evidence="5">
    <location>
        <begin position="453"/>
        <end position="475"/>
    </location>
</feature>
<keyword evidence="5" id="KW-0472">Membrane</keyword>
<dbReference type="Gene3D" id="3.30.497.10">
    <property type="entry name" value="Antithrombin, subunit I, domain 2"/>
    <property type="match status" value="1"/>
</dbReference>
<feature type="transmembrane region" description="Helical" evidence="5">
    <location>
        <begin position="346"/>
        <end position="365"/>
    </location>
</feature>
<feature type="transmembrane region" description="Helical" evidence="5">
    <location>
        <begin position="320"/>
        <end position="340"/>
    </location>
</feature>
<dbReference type="Proteomes" id="UP001258017">
    <property type="component" value="Unassembled WGS sequence"/>
</dbReference>
<comment type="caution">
    <text evidence="7">The sequence shown here is derived from an EMBL/GenBank/DDBJ whole genome shotgun (WGS) entry which is preliminary data.</text>
</comment>
<feature type="transmembrane region" description="Helical" evidence="5">
    <location>
        <begin position="128"/>
        <end position="146"/>
    </location>
</feature>
<dbReference type="InterPro" id="IPR002666">
    <property type="entry name" value="Folate_carrier"/>
</dbReference>
<dbReference type="InterPro" id="IPR023796">
    <property type="entry name" value="Serpin_dom"/>
</dbReference>
<sequence>MFGCLKDCRPSESFVTDYLTGPWKNFTDAQVNQEIYPVSTYSYFLTLVIVFLVTDFLRYKPVIIICGFSGMITFLLIILAKSVAVLQIVEFFYGLFLSTEVAYYTYIYAKVDKKYYQEVTGHTKAASLVGRCMAGIIAQLTASLHILDFHQLNYITVSAFVLATGWTFFLPSVGQSIYFHSPVVNYDPNNISTPTNTAKLSEIDNIDEPAIDNQHKPQYNPAEKSISTSLKVKRAFALLWQHFINAYTHRHVVKWSMWWALSTCGYLQVTSYAQLLWRTAVESSDEIYNGAVDAMYAIIGAITVFVISKIPLNWPLIGDAMLTIFSLLEGGLIILCSYNYNIWVLYGAYIIFGVIYHTMVTVASFEVAKYISEDSYGLIFGTNIFFALLFQSLLTLIVINGNLASDIRSQFFVYGFYYVILAVIFLCPFAIDECLQESTYLDSYPKARKFDKTIMPQCLAMPLLFLLTLIGGIAAQCLTGNDNPTMMNPHSKAALDEGRFQFAIEALKKTAQLQTSDNIFFSPDSIHSAVTLAYFGARGNTETSLKKALHIPDDLSKVDVLRYYAFEKSMKQARQNNGSANYEYNSANRLWITDTRKLRECMLDLFGDQLARTDFKTNPSAVREEGSIGEDTDLVLANAVYFKGLWQSRFDRANSKKDIFYSSGSQNSVITFMRQKKIFNHIVSEELGAHVLELPYKGQEISMFILLPPFAAARSLNDGASPIQGDGGIRNVIERISGEAGAKELQVLLKDGMLSRQVEVSIPRFELERELPLVELLRSLGAGDLVTPNVADLRGFLADGEQTLHLGDAVHRAKIEVTEEGTTAAAATAIFSFRSSRPSEPAVFNANHPFVYFIYDKPTHSILFCGIYRTPVKFNIILNENKHCSNFLALFFLK</sequence>
<dbReference type="GO" id="GO:0090482">
    <property type="term" value="F:vitamin transmembrane transporter activity"/>
    <property type="evidence" value="ECO:0007669"/>
    <property type="project" value="InterPro"/>
</dbReference>